<name>A0ABQ0C2R0_9FIRM</name>
<evidence type="ECO:0000313" key="2">
    <source>
        <dbReference type="EMBL" id="GAA6503078.1"/>
    </source>
</evidence>
<evidence type="ECO:0000313" key="3">
    <source>
        <dbReference type="Proteomes" id="UP001600941"/>
    </source>
</evidence>
<reference evidence="2 3" key="1">
    <citation type="submission" date="2024-04" db="EMBL/GenBank/DDBJ databases">
        <title>Defined microbial consortia suppress multidrug-resistant proinflammatory Enterobacteriaceae via ecological control.</title>
        <authorList>
            <person name="Furuichi M."/>
            <person name="Kawaguchi T."/>
            <person name="Pust M."/>
            <person name="Yasuma K."/>
            <person name="Plichta D."/>
            <person name="Hasegawa N."/>
            <person name="Ohya T."/>
            <person name="Bhattarai S."/>
            <person name="Sasajima S."/>
            <person name="Aoto Y."/>
            <person name="Tuganbaev T."/>
            <person name="Yaginuma M."/>
            <person name="Ueda M."/>
            <person name="Okahashi N."/>
            <person name="Amafuji K."/>
            <person name="Kiridooshi Y."/>
            <person name="Sugita K."/>
            <person name="Strazar M."/>
            <person name="Skelly A."/>
            <person name="Suda W."/>
            <person name="Hattori M."/>
            <person name="Nakamoto N."/>
            <person name="Caballero S."/>
            <person name="Norman J."/>
            <person name="Olle B."/>
            <person name="Tanoue T."/>
            <person name="Arita M."/>
            <person name="Bucci V."/>
            <person name="Atarashi K."/>
            <person name="Xavier R."/>
            <person name="Honda K."/>
        </authorList>
    </citation>
    <scope>NUCLEOTIDE SEQUENCE [LARGE SCALE GENOMIC DNA]</scope>
    <source>
        <strain evidence="3">k34-0107-D12</strain>
    </source>
</reference>
<evidence type="ECO:0000256" key="1">
    <source>
        <dbReference type="SAM" id="MobiDB-lite"/>
    </source>
</evidence>
<proteinExistence type="predicted"/>
<organism evidence="2 3">
    <name type="scientific">Blautia parvula</name>
    <dbReference type="NCBI Taxonomy" id="2877527"/>
    <lineage>
        <taxon>Bacteria</taxon>
        <taxon>Bacillati</taxon>
        <taxon>Bacillota</taxon>
        <taxon>Clostridia</taxon>
        <taxon>Lachnospirales</taxon>
        <taxon>Lachnospiraceae</taxon>
        <taxon>Blautia</taxon>
    </lineage>
</organism>
<protein>
    <recommendedName>
        <fullName evidence="4">Toxin-antitoxin system protein</fullName>
    </recommendedName>
</protein>
<sequence length="60" mass="6606">MSEEDALKILELIQGTFVLANAEEAMPDSSEQQALAKFKSGDSDYQPSMTQDNLKEELGL</sequence>
<accession>A0ABQ0C2R0</accession>
<comment type="caution">
    <text evidence="2">The sequence shown here is derived from an EMBL/GenBank/DDBJ whole genome shotgun (WGS) entry which is preliminary data.</text>
</comment>
<dbReference type="Proteomes" id="UP001600941">
    <property type="component" value="Unassembled WGS sequence"/>
</dbReference>
<dbReference type="EMBL" id="BAABZQ010000001">
    <property type="protein sequence ID" value="GAA6503078.1"/>
    <property type="molecule type" value="Genomic_DNA"/>
</dbReference>
<evidence type="ECO:0008006" key="4">
    <source>
        <dbReference type="Google" id="ProtNLM"/>
    </source>
</evidence>
<feature type="region of interest" description="Disordered" evidence="1">
    <location>
        <begin position="24"/>
        <end position="60"/>
    </location>
</feature>
<keyword evidence="3" id="KW-1185">Reference proteome</keyword>
<dbReference type="RefSeq" id="WP_054352223.1">
    <property type="nucleotide sequence ID" value="NZ_BAABZQ010000001.1"/>
</dbReference>
<feature type="compositionally biased region" description="Polar residues" evidence="1">
    <location>
        <begin position="43"/>
        <end position="52"/>
    </location>
</feature>
<gene>
    <name evidence="2" type="ORF">K340107D12_58940</name>
</gene>